<dbReference type="InterPro" id="IPR008840">
    <property type="entry name" value="Sipho_Gp157"/>
</dbReference>
<dbReference type="Proteomes" id="UP001240697">
    <property type="component" value="Chromosome"/>
</dbReference>
<dbReference type="RefSeq" id="WP_283488163.1">
    <property type="nucleotide sequence ID" value="NZ_CP125947.1"/>
</dbReference>
<accession>A0ABY8T0H4</accession>
<evidence type="ECO:0000313" key="2">
    <source>
        <dbReference type="EMBL" id="WHS67116.1"/>
    </source>
</evidence>
<protein>
    <submittedName>
        <fullName evidence="2">Siphovirus Gp157 family protein</fullName>
    </submittedName>
</protein>
<evidence type="ECO:0000313" key="3">
    <source>
        <dbReference type="Proteomes" id="UP001240697"/>
    </source>
</evidence>
<dbReference type="Pfam" id="PF05565">
    <property type="entry name" value="Sipho_Gp157"/>
    <property type="match status" value="1"/>
</dbReference>
<reference evidence="2 3" key="1">
    <citation type="submission" date="2023-05" db="EMBL/GenBank/DDBJ databases">
        <authorList>
            <person name="Yin Y."/>
            <person name="Lu Z."/>
        </authorList>
    </citation>
    <scope>NUCLEOTIDE SEQUENCE [LARGE SCALE GENOMIC DNA]</scope>
    <source>
        <strain evidence="2 3">ZM22</strain>
    </source>
</reference>
<keyword evidence="1" id="KW-0175">Coiled coil</keyword>
<organism evidence="2 3">
    <name type="scientific">Comamonas resistens</name>
    <dbReference type="NCBI Taxonomy" id="3046670"/>
    <lineage>
        <taxon>Bacteria</taxon>
        <taxon>Pseudomonadati</taxon>
        <taxon>Pseudomonadota</taxon>
        <taxon>Betaproteobacteria</taxon>
        <taxon>Burkholderiales</taxon>
        <taxon>Comamonadaceae</taxon>
        <taxon>Comamonas</taxon>
    </lineage>
</organism>
<proteinExistence type="predicted"/>
<evidence type="ECO:0000256" key="1">
    <source>
        <dbReference type="SAM" id="Coils"/>
    </source>
</evidence>
<feature type="coiled-coil region" evidence="1">
    <location>
        <begin position="49"/>
        <end position="76"/>
    </location>
</feature>
<name>A0ABY8T0H4_9BURK</name>
<sequence>MSYITLFDAAQQVRESLGSIDPDTGELIETYAESRALFEQKAVACVAYAKDEESNLEAAKTMLKQMQEKLKTRELRLDRFKAYMADCMKATGITEVKHESGLFGAKLYIDRDESIVIEDGAKFPASLSGDPKPPEPSKTKIKAAIKAGEAVAGASIVRKDRLVIS</sequence>
<gene>
    <name evidence="2" type="ORF">QMY55_08370</name>
</gene>
<keyword evidence="3" id="KW-1185">Reference proteome</keyword>
<dbReference type="EMBL" id="CP125947">
    <property type="protein sequence ID" value="WHS67116.1"/>
    <property type="molecule type" value="Genomic_DNA"/>
</dbReference>